<feature type="domain" description="NAD(P)-binding" evidence="1">
    <location>
        <begin position="10"/>
        <end position="83"/>
    </location>
</feature>
<dbReference type="Gene3D" id="3.40.50.720">
    <property type="entry name" value="NAD(P)-binding Rossmann-like Domain"/>
    <property type="match status" value="1"/>
</dbReference>
<dbReference type="InterPro" id="IPR036291">
    <property type="entry name" value="NAD(P)-bd_dom_sf"/>
</dbReference>
<dbReference type="OrthoDB" id="2130169at2759"/>
<proteinExistence type="predicted"/>
<dbReference type="GO" id="GO:0004029">
    <property type="term" value="F:aldehyde dehydrogenase (NAD+) activity"/>
    <property type="evidence" value="ECO:0007669"/>
    <property type="project" value="TreeGrafter"/>
</dbReference>
<gene>
    <name evidence="2" type="ORF">ASPTUDRAFT_36532</name>
</gene>
<name>A0A1L9NDT7_ASPTC</name>
<evidence type="ECO:0000259" key="1">
    <source>
        <dbReference type="Pfam" id="PF13460"/>
    </source>
</evidence>
<dbReference type="VEuPathDB" id="FungiDB:ASPTUDRAFT_36532"/>
<dbReference type="OMA" id="ENHTAER"/>
<accession>A0A1L9NDT7</accession>
<protein>
    <recommendedName>
        <fullName evidence="1">NAD(P)-binding domain-containing protein</fullName>
    </recommendedName>
</protein>
<sequence>MASPKVFLTGASGYIGGDALYAIANAHSDWQLSALIRNKDKAEQVKAQYPNIRIIHGDLDSSDIIIEEVKNADIVFRQFAIQGFISWSSNYLYSPDFADRDHVAAAQAISKGAENHTAERPLWLIHTSGSAILTVEDRRAHTYGIERPKQYNDWEGVNELINLPDDAYHRNVEKIILDTGKRHPSSVRTAIFCKTKSVQAYWLSAAVLKRGKGFLVGKGENIWHQVHVQDLSDVYEALGAAAAAGGGKATWNDEGYYFVENGAFVWGDIQRKIAEEAYAQKFIQSPEVDSLDDVQITDIHPAEWYAWGSNSRGHAIRARKLFGWDPKRPSLIELIPDIVALEAKDLGLI</sequence>
<evidence type="ECO:0000313" key="2">
    <source>
        <dbReference type="EMBL" id="OJI87456.1"/>
    </source>
</evidence>
<dbReference type="STRING" id="767770.A0A1L9NDT7"/>
<keyword evidence="3" id="KW-1185">Reference proteome</keyword>
<dbReference type="Pfam" id="PF13460">
    <property type="entry name" value="NAD_binding_10"/>
    <property type="match status" value="1"/>
</dbReference>
<organism evidence="2 3">
    <name type="scientific">Aspergillus tubingensis (strain CBS 134.48)</name>
    <dbReference type="NCBI Taxonomy" id="767770"/>
    <lineage>
        <taxon>Eukaryota</taxon>
        <taxon>Fungi</taxon>
        <taxon>Dikarya</taxon>
        <taxon>Ascomycota</taxon>
        <taxon>Pezizomycotina</taxon>
        <taxon>Eurotiomycetes</taxon>
        <taxon>Eurotiomycetidae</taxon>
        <taxon>Eurotiales</taxon>
        <taxon>Aspergillaceae</taxon>
        <taxon>Aspergillus</taxon>
        <taxon>Aspergillus subgen. Circumdati</taxon>
    </lineage>
</organism>
<dbReference type="Proteomes" id="UP000184304">
    <property type="component" value="Unassembled WGS sequence"/>
</dbReference>
<dbReference type="PANTHER" id="PTHR48079:SF7">
    <property type="entry name" value="NAD(P)-BINDING DOMAIN-CONTAINING PROTEIN-RELATED"/>
    <property type="match status" value="1"/>
</dbReference>
<dbReference type="AlphaFoldDB" id="A0A1L9NDT7"/>
<evidence type="ECO:0000313" key="3">
    <source>
        <dbReference type="Proteomes" id="UP000184304"/>
    </source>
</evidence>
<dbReference type="GO" id="GO:0005737">
    <property type="term" value="C:cytoplasm"/>
    <property type="evidence" value="ECO:0007669"/>
    <property type="project" value="TreeGrafter"/>
</dbReference>
<reference evidence="3" key="1">
    <citation type="journal article" date="2017" name="Genome Biol.">
        <title>Comparative genomics reveals high biological diversity and specific adaptations in the industrially and medically important fungal genus Aspergillus.</title>
        <authorList>
            <person name="de Vries R.P."/>
            <person name="Riley R."/>
            <person name="Wiebenga A."/>
            <person name="Aguilar-Osorio G."/>
            <person name="Amillis S."/>
            <person name="Uchima C.A."/>
            <person name="Anderluh G."/>
            <person name="Asadollahi M."/>
            <person name="Askin M."/>
            <person name="Barry K."/>
            <person name="Battaglia E."/>
            <person name="Bayram O."/>
            <person name="Benocci T."/>
            <person name="Braus-Stromeyer S.A."/>
            <person name="Caldana C."/>
            <person name="Canovas D."/>
            <person name="Cerqueira G.C."/>
            <person name="Chen F."/>
            <person name="Chen W."/>
            <person name="Choi C."/>
            <person name="Clum A."/>
            <person name="Dos Santos R.A."/>
            <person name="Damasio A.R."/>
            <person name="Diallinas G."/>
            <person name="Emri T."/>
            <person name="Fekete E."/>
            <person name="Flipphi M."/>
            <person name="Freyberg S."/>
            <person name="Gallo A."/>
            <person name="Gournas C."/>
            <person name="Habgood R."/>
            <person name="Hainaut M."/>
            <person name="Harispe M.L."/>
            <person name="Henrissat B."/>
            <person name="Hilden K.S."/>
            <person name="Hope R."/>
            <person name="Hossain A."/>
            <person name="Karabika E."/>
            <person name="Karaffa L."/>
            <person name="Karanyi Z."/>
            <person name="Krasevec N."/>
            <person name="Kuo A."/>
            <person name="Kusch H."/>
            <person name="LaButti K."/>
            <person name="Lagendijk E.L."/>
            <person name="Lapidus A."/>
            <person name="Levasseur A."/>
            <person name="Lindquist E."/>
            <person name="Lipzen A."/>
            <person name="Logrieco A.F."/>
            <person name="MacCabe A."/>
            <person name="Maekelae M.R."/>
            <person name="Malavazi I."/>
            <person name="Melin P."/>
            <person name="Meyer V."/>
            <person name="Mielnichuk N."/>
            <person name="Miskei M."/>
            <person name="Molnar A.P."/>
            <person name="Mule G."/>
            <person name="Ngan C.Y."/>
            <person name="Orejas M."/>
            <person name="Orosz E."/>
            <person name="Ouedraogo J.P."/>
            <person name="Overkamp K.M."/>
            <person name="Park H.-S."/>
            <person name="Perrone G."/>
            <person name="Piumi F."/>
            <person name="Punt P.J."/>
            <person name="Ram A.F."/>
            <person name="Ramon A."/>
            <person name="Rauscher S."/>
            <person name="Record E."/>
            <person name="Riano-Pachon D.M."/>
            <person name="Robert V."/>
            <person name="Roehrig J."/>
            <person name="Ruller R."/>
            <person name="Salamov A."/>
            <person name="Salih N.S."/>
            <person name="Samson R.A."/>
            <person name="Sandor E."/>
            <person name="Sanguinetti M."/>
            <person name="Schuetze T."/>
            <person name="Sepcic K."/>
            <person name="Shelest E."/>
            <person name="Sherlock G."/>
            <person name="Sophianopoulou V."/>
            <person name="Squina F.M."/>
            <person name="Sun H."/>
            <person name="Susca A."/>
            <person name="Todd R.B."/>
            <person name="Tsang A."/>
            <person name="Unkles S.E."/>
            <person name="van de Wiele N."/>
            <person name="van Rossen-Uffink D."/>
            <person name="Oliveira J.V."/>
            <person name="Vesth T.C."/>
            <person name="Visser J."/>
            <person name="Yu J.-H."/>
            <person name="Zhou M."/>
            <person name="Andersen M.R."/>
            <person name="Archer D.B."/>
            <person name="Baker S.E."/>
            <person name="Benoit I."/>
            <person name="Brakhage A.A."/>
            <person name="Braus G.H."/>
            <person name="Fischer R."/>
            <person name="Frisvad J.C."/>
            <person name="Goldman G.H."/>
            <person name="Houbraken J."/>
            <person name="Oakley B."/>
            <person name="Pocsi I."/>
            <person name="Scazzocchio C."/>
            <person name="Seiboth B."/>
            <person name="vanKuyk P.A."/>
            <person name="Wortman J."/>
            <person name="Dyer P.S."/>
            <person name="Grigoriev I.V."/>
        </authorList>
    </citation>
    <scope>NUCLEOTIDE SEQUENCE [LARGE SCALE GENOMIC DNA]</scope>
    <source>
        <strain evidence="3">CBS 134.48</strain>
    </source>
</reference>
<dbReference type="PANTHER" id="PTHR48079">
    <property type="entry name" value="PROTEIN YEEZ"/>
    <property type="match status" value="1"/>
</dbReference>
<dbReference type="InterPro" id="IPR016040">
    <property type="entry name" value="NAD(P)-bd_dom"/>
</dbReference>
<dbReference type="SUPFAM" id="SSF51735">
    <property type="entry name" value="NAD(P)-binding Rossmann-fold domains"/>
    <property type="match status" value="1"/>
</dbReference>
<dbReference type="EMBL" id="KV878183">
    <property type="protein sequence ID" value="OJI87456.1"/>
    <property type="molecule type" value="Genomic_DNA"/>
</dbReference>
<dbReference type="InterPro" id="IPR051783">
    <property type="entry name" value="NAD(P)-dependent_oxidoreduct"/>
</dbReference>